<keyword evidence="2" id="KW-1185">Reference proteome</keyword>
<protein>
    <submittedName>
        <fullName evidence="1">Uncharacterized protein</fullName>
    </submittedName>
</protein>
<dbReference type="EMBL" id="JAYMYQ010000006">
    <property type="protein sequence ID" value="KAK7323653.1"/>
    <property type="molecule type" value="Genomic_DNA"/>
</dbReference>
<organism evidence="1 2">
    <name type="scientific">Canavalia gladiata</name>
    <name type="common">Sword bean</name>
    <name type="synonym">Dolichos gladiatus</name>
    <dbReference type="NCBI Taxonomy" id="3824"/>
    <lineage>
        <taxon>Eukaryota</taxon>
        <taxon>Viridiplantae</taxon>
        <taxon>Streptophyta</taxon>
        <taxon>Embryophyta</taxon>
        <taxon>Tracheophyta</taxon>
        <taxon>Spermatophyta</taxon>
        <taxon>Magnoliopsida</taxon>
        <taxon>eudicotyledons</taxon>
        <taxon>Gunneridae</taxon>
        <taxon>Pentapetalae</taxon>
        <taxon>rosids</taxon>
        <taxon>fabids</taxon>
        <taxon>Fabales</taxon>
        <taxon>Fabaceae</taxon>
        <taxon>Papilionoideae</taxon>
        <taxon>50 kb inversion clade</taxon>
        <taxon>NPAAA clade</taxon>
        <taxon>indigoferoid/millettioid clade</taxon>
        <taxon>Phaseoleae</taxon>
        <taxon>Canavalia</taxon>
    </lineage>
</organism>
<gene>
    <name evidence="1" type="ORF">VNO77_27136</name>
</gene>
<dbReference type="AlphaFoldDB" id="A0AAN9KWP1"/>
<evidence type="ECO:0000313" key="1">
    <source>
        <dbReference type="EMBL" id="KAK7323653.1"/>
    </source>
</evidence>
<accession>A0AAN9KWP1</accession>
<evidence type="ECO:0000313" key="2">
    <source>
        <dbReference type="Proteomes" id="UP001367508"/>
    </source>
</evidence>
<reference evidence="1 2" key="1">
    <citation type="submission" date="2024-01" db="EMBL/GenBank/DDBJ databases">
        <title>The genomes of 5 underutilized Papilionoideae crops provide insights into root nodulation and disease resistanc.</title>
        <authorList>
            <person name="Jiang F."/>
        </authorList>
    </citation>
    <scope>NUCLEOTIDE SEQUENCE [LARGE SCALE GENOMIC DNA]</scope>
    <source>
        <strain evidence="1">LVBAO_FW01</strain>
        <tissue evidence="1">Leaves</tissue>
    </source>
</reference>
<dbReference type="Proteomes" id="UP001367508">
    <property type="component" value="Unassembled WGS sequence"/>
</dbReference>
<name>A0AAN9KWP1_CANGL</name>
<comment type="caution">
    <text evidence="1">The sequence shown here is derived from an EMBL/GenBank/DDBJ whole genome shotgun (WGS) entry which is preliminary data.</text>
</comment>
<proteinExistence type="predicted"/>
<sequence length="192" mass="22106">MWLVGLEPRPQRTRQRPVNHQANPLVMHLILQINFKECFGLKLWFACCMGSVLISVLLEAKILDVSLPLAMSIPSPIFIDLDKHLVALVGFPVAHGPSSRVHNSWQHSSCMDEHEWNMGLPKIELQERQLISIKVIKVEINLMKRLPLSFSCSWSFFLRGSELRHLSFFPKQATRGRFLLLEFSSQEFSVED</sequence>